<dbReference type="SUPFAM" id="SSF48403">
    <property type="entry name" value="Ankyrin repeat"/>
    <property type="match status" value="1"/>
</dbReference>
<dbReference type="Pfam" id="PF12796">
    <property type="entry name" value="Ank_2"/>
    <property type="match status" value="1"/>
</dbReference>
<dbReference type="PANTHER" id="PTHR24173">
    <property type="entry name" value="ANKYRIN REPEAT CONTAINING"/>
    <property type="match status" value="1"/>
</dbReference>
<sequence length="232" mass="25966">MSGSFRKAIDLIRNKNTSRLQQLISQPGFNPSHQQNRLLIFAVTCNNLEAVKLLLADKRVDPVNPRNSGALRIAAKNGFSDIVKILLDDGRSDPASLQNYAIKIASENGFANTVKLLLQDKRVDPSAENDYSLRMATANGHIRCVDLLTSHKDVDLTIGQKIVGPENVVLRQKSTATPIRNFNDSWRSKNIKPNKTNNFSIDLSQLLIKHVSDIKRFEYTEKDGKSILVIEM</sequence>
<name>A0A6C0C5D5_9ZZZZ</name>
<reference evidence="3" key="1">
    <citation type="journal article" date="2020" name="Nature">
        <title>Giant virus diversity and host interactions through global metagenomics.</title>
        <authorList>
            <person name="Schulz F."/>
            <person name="Roux S."/>
            <person name="Paez-Espino D."/>
            <person name="Jungbluth S."/>
            <person name="Walsh D.A."/>
            <person name="Denef V.J."/>
            <person name="McMahon K.D."/>
            <person name="Konstantinidis K.T."/>
            <person name="Eloe-Fadrosh E.A."/>
            <person name="Kyrpides N.C."/>
            <person name="Woyke T."/>
        </authorList>
    </citation>
    <scope>NUCLEOTIDE SEQUENCE</scope>
    <source>
        <strain evidence="3">GVMAG-M-3300020192-26</strain>
    </source>
</reference>
<dbReference type="AlphaFoldDB" id="A0A6C0C5D5"/>
<keyword evidence="1" id="KW-0677">Repeat</keyword>
<dbReference type="PANTHER" id="PTHR24173:SF83">
    <property type="entry name" value="SOCS BOX DOMAIN-CONTAINING PROTEIN"/>
    <property type="match status" value="1"/>
</dbReference>
<keyword evidence="2" id="KW-0040">ANK repeat</keyword>
<evidence type="ECO:0000313" key="3">
    <source>
        <dbReference type="EMBL" id="QHS99915.1"/>
    </source>
</evidence>
<accession>A0A6C0C5D5</accession>
<organism evidence="3">
    <name type="scientific">viral metagenome</name>
    <dbReference type="NCBI Taxonomy" id="1070528"/>
    <lineage>
        <taxon>unclassified sequences</taxon>
        <taxon>metagenomes</taxon>
        <taxon>organismal metagenomes</taxon>
    </lineage>
</organism>
<dbReference type="InterPro" id="IPR002110">
    <property type="entry name" value="Ankyrin_rpt"/>
</dbReference>
<dbReference type="SMART" id="SM00248">
    <property type="entry name" value="ANK"/>
    <property type="match status" value="4"/>
</dbReference>
<dbReference type="Gene3D" id="1.25.40.20">
    <property type="entry name" value="Ankyrin repeat-containing domain"/>
    <property type="match status" value="1"/>
</dbReference>
<proteinExistence type="predicted"/>
<protein>
    <submittedName>
        <fullName evidence="3">Uncharacterized protein</fullName>
    </submittedName>
</protein>
<evidence type="ECO:0000256" key="2">
    <source>
        <dbReference type="ARBA" id="ARBA00023043"/>
    </source>
</evidence>
<evidence type="ECO:0000256" key="1">
    <source>
        <dbReference type="ARBA" id="ARBA00022737"/>
    </source>
</evidence>
<dbReference type="InterPro" id="IPR036770">
    <property type="entry name" value="Ankyrin_rpt-contain_sf"/>
</dbReference>
<dbReference type="EMBL" id="MN739352">
    <property type="protein sequence ID" value="QHS99915.1"/>
    <property type="molecule type" value="Genomic_DNA"/>
</dbReference>